<dbReference type="RefSeq" id="WP_016419262.1">
    <property type="nucleotide sequence ID" value="NZ_FNND01000006.1"/>
</dbReference>
<name>A0A1H2Y6K9_9FLAO</name>
<dbReference type="Gene3D" id="3.30.565.10">
    <property type="entry name" value="Histidine kinase-like ATPase, C-terminal domain"/>
    <property type="match status" value="1"/>
</dbReference>
<protein>
    <recommendedName>
        <fullName evidence="3">STAS domain-containing protein</fullName>
    </recommendedName>
</protein>
<dbReference type="AlphaFoldDB" id="A0A1H2Y6K9"/>
<dbReference type="EMBL" id="FNND01000006">
    <property type="protein sequence ID" value="SDX00691.1"/>
    <property type="molecule type" value="Genomic_DNA"/>
</dbReference>
<dbReference type="Proteomes" id="UP000182771">
    <property type="component" value="Unassembled WGS sequence"/>
</dbReference>
<dbReference type="GeneID" id="85018206"/>
<dbReference type="OrthoDB" id="838909at2"/>
<comment type="caution">
    <text evidence="1">The sequence shown here is derived from an EMBL/GenBank/DDBJ whole genome shotgun (WGS) entry which is preliminary data.</text>
</comment>
<evidence type="ECO:0008006" key="3">
    <source>
        <dbReference type="Google" id="ProtNLM"/>
    </source>
</evidence>
<proteinExistence type="predicted"/>
<keyword evidence="2" id="KW-1185">Reference proteome</keyword>
<evidence type="ECO:0000313" key="2">
    <source>
        <dbReference type="Proteomes" id="UP000182771"/>
    </source>
</evidence>
<evidence type="ECO:0000313" key="1">
    <source>
        <dbReference type="EMBL" id="SDX00691.1"/>
    </source>
</evidence>
<gene>
    <name evidence="1" type="ORF">SAMN05444420_106124</name>
</gene>
<organism evidence="1 2">
    <name type="scientific">Capnocytophaga granulosa</name>
    <dbReference type="NCBI Taxonomy" id="45242"/>
    <lineage>
        <taxon>Bacteria</taxon>
        <taxon>Pseudomonadati</taxon>
        <taxon>Bacteroidota</taxon>
        <taxon>Flavobacteriia</taxon>
        <taxon>Flavobacteriales</taxon>
        <taxon>Flavobacteriaceae</taxon>
        <taxon>Capnocytophaga</taxon>
    </lineage>
</organism>
<dbReference type="InterPro" id="IPR036890">
    <property type="entry name" value="HATPase_C_sf"/>
</dbReference>
<accession>A0A1H2Y6K9</accession>
<reference evidence="1 2" key="1">
    <citation type="submission" date="2016-10" db="EMBL/GenBank/DDBJ databases">
        <authorList>
            <person name="Varghese N."/>
            <person name="Submissions S."/>
        </authorList>
    </citation>
    <scope>NUCLEOTIDE SEQUENCE [LARGE SCALE GENOMIC DNA]</scope>
    <source>
        <strain evidence="1 2">DSM 11449</strain>
    </source>
</reference>
<dbReference type="SUPFAM" id="SSF55874">
    <property type="entry name" value="ATPase domain of HSP90 chaperone/DNA topoisomerase II/histidine kinase"/>
    <property type="match status" value="1"/>
</dbReference>
<sequence length="339" mass="39877">MITNKFHLIKARKHKRKSIKRKRYRKKKQKEKELRIEYVRLNRVIKESILIRVPENFSIKDNTTKTIKFINDLKSLHKNRRKIYFSMSKVTNIDEGTIALFVSIIKELSIRKYKICGNKPKDKNAKRILERSGFFEHLNGEIDIENKHSPNTILTEGQSKTNQEVTARIIRNSIKFLTGKENNNQRLQRLFIELMANAINHGFKDSEKARWFLSSSQEISNSEKICRFAFIDNGQGIIDTLKLKSLFQEFLKNIKSFFNKDNQLLISAFKGEIGSRTKLDYRGKGLPTIYKTMEEKIISNLFVLTNNVILDFKDNKFYDISINHSGTFYYFELSNDNLN</sequence>